<proteinExistence type="predicted"/>
<evidence type="ECO:0008006" key="3">
    <source>
        <dbReference type="Google" id="ProtNLM"/>
    </source>
</evidence>
<dbReference type="Proteomes" id="UP000321306">
    <property type="component" value="Unassembled WGS sequence"/>
</dbReference>
<dbReference type="Gene3D" id="3.40.50.1820">
    <property type="entry name" value="alpha/beta hydrolase"/>
    <property type="match status" value="1"/>
</dbReference>
<accession>A0A511MW73</accession>
<name>A0A511MW73_DEIC1</name>
<protein>
    <recommendedName>
        <fullName evidence="3">Alpha/beta hydrolase</fullName>
    </recommendedName>
</protein>
<organism evidence="1 2">
    <name type="scientific">Deinococcus cellulosilyticus (strain DSM 18568 / NBRC 106333 / KACC 11606 / 5516J-15)</name>
    <dbReference type="NCBI Taxonomy" id="1223518"/>
    <lineage>
        <taxon>Bacteria</taxon>
        <taxon>Thermotogati</taxon>
        <taxon>Deinococcota</taxon>
        <taxon>Deinococci</taxon>
        <taxon>Deinococcales</taxon>
        <taxon>Deinococcaceae</taxon>
        <taxon>Deinococcus</taxon>
    </lineage>
</organism>
<dbReference type="AlphaFoldDB" id="A0A511MW73"/>
<dbReference type="InterPro" id="IPR029058">
    <property type="entry name" value="AB_hydrolase_fold"/>
</dbReference>
<dbReference type="OrthoDB" id="9796570at2"/>
<evidence type="ECO:0000313" key="1">
    <source>
        <dbReference type="EMBL" id="GEM44651.1"/>
    </source>
</evidence>
<sequence>MPENFGWIHHYEAGSGDLTLLLLHGTGGNETSLLQIGRDVAPTANLLSVRGRSLDEGSPRFFRRFTDIRYDQEHLKSEAAALADFVKQAAAHYGFDASKVVALGYSNGANIAIASLIRHPDVLAGGVLWRPVMPLEHPDPVSLQGKPLLVTLGAMDHYRKHADDLLSYLKDNASDAQIEEIPTGHQLTRNDLILTQSWLRQHFPG</sequence>
<keyword evidence="2" id="KW-1185">Reference proteome</keyword>
<reference evidence="1 2" key="1">
    <citation type="submission" date="2019-07" db="EMBL/GenBank/DDBJ databases">
        <title>Whole genome shotgun sequence of Deinococcus cellulosilyticus NBRC 106333.</title>
        <authorList>
            <person name="Hosoyama A."/>
            <person name="Uohara A."/>
            <person name="Ohji S."/>
            <person name="Ichikawa N."/>
        </authorList>
    </citation>
    <scope>NUCLEOTIDE SEQUENCE [LARGE SCALE GENOMIC DNA]</scope>
    <source>
        <strain evidence="1 2">NBRC 106333</strain>
    </source>
</reference>
<dbReference type="SUPFAM" id="SSF53474">
    <property type="entry name" value="alpha/beta-Hydrolases"/>
    <property type="match status" value="1"/>
</dbReference>
<evidence type="ECO:0000313" key="2">
    <source>
        <dbReference type="Proteomes" id="UP000321306"/>
    </source>
</evidence>
<dbReference type="EMBL" id="BJXB01000001">
    <property type="protein sequence ID" value="GEM44651.1"/>
    <property type="molecule type" value="Genomic_DNA"/>
</dbReference>
<gene>
    <name evidence="1" type="ORF">DC3_02860</name>
</gene>
<dbReference type="RefSeq" id="WP_146881794.1">
    <property type="nucleotide sequence ID" value="NZ_BJXB01000001.1"/>
</dbReference>
<comment type="caution">
    <text evidence="1">The sequence shown here is derived from an EMBL/GenBank/DDBJ whole genome shotgun (WGS) entry which is preliminary data.</text>
</comment>